<feature type="transmembrane region" description="Helical" evidence="1">
    <location>
        <begin position="40"/>
        <end position="58"/>
    </location>
</feature>
<evidence type="ECO:0000313" key="2">
    <source>
        <dbReference type="EMBL" id="GGK09339.1"/>
    </source>
</evidence>
<keyword evidence="1" id="KW-1133">Transmembrane helix</keyword>
<feature type="transmembrane region" description="Helical" evidence="1">
    <location>
        <begin position="70"/>
        <end position="91"/>
    </location>
</feature>
<accession>A0A917Q3A7</accession>
<feature type="transmembrane region" description="Helical" evidence="1">
    <location>
        <begin position="97"/>
        <end position="118"/>
    </location>
</feature>
<dbReference type="EMBL" id="BMNQ01000103">
    <property type="protein sequence ID" value="GGK09339.1"/>
    <property type="molecule type" value="Genomic_DNA"/>
</dbReference>
<reference evidence="2" key="2">
    <citation type="submission" date="2020-09" db="EMBL/GenBank/DDBJ databases">
        <authorList>
            <person name="Sun Q."/>
            <person name="Ohkuma M."/>
        </authorList>
    </citation>
    <scope>NUCLEOTIDE SEQUENCE</scope>
    <source>
        <strain evidence="2">JCM 12580</strain>
    </source>
</reference>
<gene>
    <name evidence="2" type="ORF">GCM10007063_34750</name>
</gene>
<dbReference type="RefSeq" id="WP_188634376.1">
    <property type="nucleotide sequence ID" value="NZ_BMNQ01000103.1"/>
</dbReference>
<keyword evidence="1" id="KW-0472">Membrane</keyword>
<sequence>MKIKPEETAAEQAARNVYMSPFIPCLVGFGAVVIPHWSSTYALIWGLILTLLILRVFLGYLKQMHRDYKWHALTGVLVYDTTAFFLFIPFWRVVGEPLWLLFVLIGIYVLCLILTHYFRYVVVEGVLSARWRKTKFGRLYWTAAFLLVTGTAGGSYGFARTLQVFQGYNTALFVISACLIPFGIIIIIGFHSLWVRVENPDYDLESEENPN</sequence>
<protein>
    <submittedName>
        <fullName evidence="2">Uncharacterized protein</fullName>
    </submittedName>
</protein>
<evidence type="ECO:0000313" key="3">
    <source>
        <dbReference type="Proteomes" id="UP000658382"/>
    </source>
</evidence>
<keyword evidence="3" id="KW-1185">Reference proteome</keyword>
<feature type="transmembrane region" description="Helical" evidence="1">
    <location>
        <begin position="171"/>
        <end position="194"/>
    </location>
</feature>
<name>A0A917Q3A7_9BACI</name>
<proteinExistence type="predicted"/>
<keyword evidence="1" id="KW-0812">Transmembrane</keyword>
<dbReference type="Proteomes" id="UP000658382">
    <property type="component" value="Unassembled WGS sequence"/>
</dbReference>
<comment type="caution">
    <text evidence="2">The sequence shown here is derived from an EMBL/GenBank/DDBJ whole genome shotgun (WGS) entry which is preliminary data.</text>
</comment>
<dbReference type="AlphaFoldDB" id="A0A917Q3A7"/>
<reference evidence="2" key="1">
    <citation type="journal article" date="2014" name="Int. J. Syst. Evol. Microbiol.">
        <title>Complete genome sequence of Corynebacterium casei LMG S-19264T (=DSM 44701T), isolated from a smear-ripened cheese.</title>
        <authorList>
            <consortium name="US DOE Joint Genome Institute (JGI-PGF)"/>
            <person name="Walter F."/>
            <person name="Albersmeier A."/>
            <person name="Kalinowski J."/>
            <person name="Ruckert C."/>
        </authorList>
    </citation>
    <scope>NUCLEOTIDE SEQUENCE</scope>
    <source>
        <strain evidence="2">JCM 12580</strain>
    </source>
</reference>
<organism evidence="2 3">
    <name type="scientific">Lentibacillus kapialis</name>
    <dbReference type="NCBI Taxonomy" id="340214"/>
    <lineage>
        <taxon>Bacteria</taxon>
        <taxon>Bacillati</taxon>
        <taxon>Bacillota</taxon>
        <taxon>Bacilli</taxon>
        <taxon>Bacillales</taxon>
        <taxon>Bacillaceae</taxon>
        <taxon>Lentibacillus</taxon>
    </lineage>
</organism>
<feature type="transmembrane region" description="Helical" evidence="1">
    <location>
        <begin position="139"/>
        <end position="159"/>
    </location>
</feature>
<feature type="transmembrane region" description="Helical" evidence="1">
    <location>
        <begin position="16"/>
        <end position="34"/>
    </location>
</feature>
<evidence type="ECO:0000256" key="1">
    <source>
        <dbReference type="SAM" id="Phobius"/>
    </source>
</evidence>